<protein>
    <submittedName>
        <fullName evidence="8">SidA/IucD/PvdA family monooxygenase</fullName>
    </submittedName>
</protein>
<comment type="similarity">
    <text evidence="2">Belongs to the FAD-binding monooxygenase family.</text>
</comment>
<evidence type="ECO:0000256" key="1">
    <source>
        <dbReference type="ARBA" id="ARBA00001974"/>
    </source>
</evidence>
<dbReference type="EMBL" id="VDMA02000012">
    <property type="protein sequence ID" value="KAB8182939.1"/>
    <property type="molecule type" value="Genomic_DNA"/>
</dbReference>
<dbReference type="InterPro" id="IPR050775">
    <property type="entry name" value="FAD-binding_Monooxygenases"/>
</dbReference>
<dbReference type="AlphaFoldDB" id="A0A5N6BR66"/>
<dbReference type="SUPFAM" id="SSF51905">
    <property type="entry name" value="FAD/NAD(P)-binding domain"/>
    <property type="match status" value="3"/>
</dbReference>
<comment type="cofactor">
    <cofactor evidence="1">
        <name>FAD</name>
        <dbReference type="ChEBI" id="CHEBI:57692"/>
    </cofactor>
</comment>
<evidence type="ECO:0000256" key="5">
    <source>
        <dbReference type="ARBA" id="ARBA00022857"/>
    </source>
</evidence>
<dbReference type="PANTHER" id="PTHR43098:SF3">
    <property type="entry name" value="L-ORNITHINE N(5)-MONOOXYGENASE-RELATED"/>
    <property type="match status" value="1"/>
</dbReference>
<evidence type="ECO:0000256" key="3">
    <source>
        <dbReference type="ARBA" id="ARBA00022630"/>
    </source>
</evidence>
<dbReference type="Pfam" id="PF13738">
    <property type="entry name" value="Pyr_redox_3"/>
    <property type="match status" value="1"/>
</dbReference>
<name>A0A5N6BR66_9ACTN</name>
<comment type="caution">
    <text evidence="8">The sequence shown here is derived from an EMBL/GenBank/DDBJ whole genome shotgun (WGS) entry which is preliminary data.</text>
</comment>
<keyword evidence="4" id="KW-0274">FAD</keyword>
<reference evidence="8 9" key="1">
    <citation type="submission" date="2019-10" db="EMBL/GenBank/DDBJ databases">
        <title>Nonomuraea sp. nov., isolated from Phyllanthus amarus.</title>
        <authorList>
            <person name="Klykleung N."/>
            <person name="Tanasupawat S."/>
        </authorList>
    </citation>
    <scope>NUCLEOTIDE SEQUENCE [LARGE SCALE GENOMIC DNA]</scope>
    <source>
        <strain evidence="8 9">CR1-09</strain>
    </source>
</reference>
<dbReference type="InterPro" id="IPR036188">
    <property type="entry name" value="FAD/NAD-bd_sf"/>
</dbReference>
<dbReference type="PANTHER" id="PTHR43098">
    <property type="entry name" value="L-ORNITHINE N(5)-MONOOXYGENASE-RELATED"/>
    <property type="match status" value="1"/>
</dbReference>
<evidence type="ECO:0000256" key="2">
    <source>
        <dbReference type="ARBA" id="ARBA00010139"/>
    </source>
</evidence>
<sequence>MYMLHRLRVSGFTARVLEAGGDVGGTWYWNRYPGARCDVESLEYSYSFCPEITREWSWSERYAAQPEILRYAGYVADRLNLREDIRFGTRVTGAVYDEDDGCWTVTTEHGAPLRARFLITAVGCLSAANVPDMPGLGSFEGRWHHTGRWPHEGVDFTGERVAVVGTGSSGIQLIPAVAEQAAHVTVFQRTPNFSTPAVNGPLDPARERWFKDNRDALARRARTSPGGFLIEYGERSALEVSPEERLAEFERRWSRGGVGFLAAFSDLLLSEEANRTAADFVRDKIRSIVTDRATAERLVPTGYSIGLKRLCLDTGYYAVYNRPDVTLVDLRETPITEIVPNGIRTAGETFDVDSIVFATGYDAITGALLGMDIRGRGGRRLRDAWAAGPSSYLGLMSAGFPNLFTITGPGSPSVLTNMIVSIEQHVEWIAACLADLERAFGPRALIEAEADAEAAWMDHVRELAEFTLYGRAESWYSGANIAGKPRTFLPYAGGVGNYRTMCDRVAARGYEGFLRTALPEGA</sequence>
<accession>A0A5N6BR66</accession>
<organism evidence="8 9">
    <name type="scientific">Microbispora catharanthi</name>
    <dbReference type="NCBI Taxonomy" id="1712871"/>
    <lineage>
        <taxon>Bacteria</taxon>
        <taxon>Bacillati</taxon>
        <taxon>Actinomycetota</taxon>
        <taxon>Actinomycetes</taxon>
        <taxon>Streptosporangiales</taxon>
        <taxon>Streptosporangiaceae</taxon>
        <taxon>Microbispora</taxon>
    </lineage>
</organism>
<dbReference type="Proteomes" id="UP000313066">
    <property type="component" value="Unassembled WGS sequence"/>
</dbReference>
<evidence type="ECO:0000256" key="7">
    <source>
        <dbReference type="ARBA" id="ARBA00023033"/>
    </source>
</evidence>
<evidence type="ECO:0000313" key="8">
    <source>
        <dbReference type="EMBL" id="KAB8182939.1"/>
    </source>
</evidence>
<evidence type="ECO:0000256" key="6">
    <source>
        <dbReference type="ARBA" id="ARBA00023002"/>
    </source>
</evidence>
<keyword evidence="6" id="KW-0560">Oxidoreductase</keyword>
<keyword evidence="3" id="KW-0285">Flavoprotein</keyword>
<evidence type="ECO:0000313" key="9">
    <source>
        <dbReference type="Proteomes" id="UP000313066"/>
    </source>
</evidence>
<keyword evidence="9" id="KW-1185">Reference proteome</keyword>
<evidence type="ECO:0000256" key="4">
    <source>
        <dbReference type="ARBA" id="ARBA00022827"/>
    </source>
</evidence>
<proteinExistence type="inferred from homology"/>
<keyword evidence="7 8" id="KW-0503">Monooxygenase</keyword>
<dbReference type="Gene3D" id="3.50.50.60">
    <property type="entry name" value="FAD/NAD(P)-binding domain"/>
    <property type="match status" value="2"/>
</dbReference>
<dbReference type="GO" id="GO:0016709">
    <property type="term" value="F:oxidoreductase activity, acting on paired donors, with incorporation or reduction of molecular oxygen, NAD(P)H as one donor, and incorporation of one atom of oxygen"/>
    <property type="evidence" value="ECO:0007669"/>
    <property type="project" value="UniProtKB-ARBA"/>
</dbReference>
<gene>
    <name evidence="8" type="ORF">FH610_023120</name>
</gene>
<keyword evidence="5" id="KW-0521">NADP</keyword>